<protein>
    <submittedName>
        <fullName evidence="1">Uncharacterized protein</fullName>
    </submittedName>
</protein>
<sequence length="140" mass="15760">MACVLGQERENKGQTLIVHRRPSGPSYAGHGFAAFKRRDLGIAIGATRSRKAYEGGEVVVGNGGRLEDGSMNCWGCKDWKVQHTCFGVFWKSWGSRQSLPWHDIIRCNLSKLDRDTHYMENLCGRQLVLPRRSQQPVSIS</sequence>
<keyword evidence="2" id="KW-1185">Reference proteome</keyword>
<dbReference type="AlphaFoldDB" id="A0AAN7Z901"/>
<reference evidence="1 2" key="1">
    <citation type="submission" date="2023-10" db="EMBL/GenBank/DDBJ databases">
        <title>Draft genome sequence of Xylaria bambusicola isolate GMP-LS, the root and basal stem rot pathogen of sugarcane in Indonesia.</title>
        <authorList>
            <person name="Selvaraj P."/>
            <person name="Muralishankar V."/>
            <person name="Muruganantham S."/>
            <person name="Sp S."/>
            <person name="Haryani S."/>
            <person name="Lau K.J.X."/>
            <person name="Naqvi N.I."/>
        </authorList>
    </citation>
    <scope>NUCLEOTIDE SEQUENCE [LARGE SCALE GENOMIC DNA]</scope>
    <source>
        <strain evidence="1">GMP-LS</strain>
    </source>
</reference>
<dbReference type="Proteomes" id="UP001305414">
    <property type="component" value="Unassembled WGS sequence"/>
</dbReference>
<dbReference type="EMBL" id="JAWHQM010000048">
    <property type="protein sequence ID" value="KAK5635102.1"/>
    <property type="molecule type" value="Genomic_DNA"/>
</dbReference>
<name>A0AAN7Z901_9PEZI</name>
<evidence type="ECO:0000313" key="1">
    <source>
        <dbReference type="EMBL" id="KAK5635102.1"/>
    </source>
</evidence>
<organism evidence="1 2">
    <name type="scientific">Xylaria bambusicola</name>
    <dbReference type="NCBI Taxonomy" id="326684"/>
    <lineage>
        <taxon>Eukaryota</taxon>
        <taxon>Fungi</taxon>
        <taxon>Dikarya</taxon>
        <taxon>Ascomycota</taxon>
        <taxon>Pezizomycotina</taxon>
        <taxon>Sordariomycetes</taxon>
        <taxon>Xylariomycetidae</taxon>
        <taxon>Xylariales</taxon>
        <taxon>Xylariaceae</taxon>
        <taxon>Xylaria</taxon>
    </lineage>
</organism>
<gene>
    <name evidence="1" type="ORF">RRF57_010814</name>
</gene>
<proteinExistence type="predicted"/>
<accession>A0AAN7Z901</accession>
<evidence type="ECO:0000313" key="2">
    <source>
        <dbReference type="Proteomes" id="UP001305414"/>
    </source>
</evidence>
<comment type="caution">
    <text evidence="1">The sequence shown here is derived from an EMBL/GenBank/DDBJ whole genome shotgun (WGS) entry which is preliminary data.</text>
</comment>